<proteinExistence type="inferred from homology"/>
<dbReference type="PANTHER" id="PTHR24320">
    <property type="entry name" value="RETINOL DEHYDROGENASE"/>
    <property type="match status" value="1"/>
</dbReference>
<protein>
    <recommendedName>
        <fullName evidence="6">Short-chain dehydrogenase</fullName>
    </recommendedName>
</protein>
<dbReference type="EMBL" id="JAZHXI010000025">
    <property type="protein sequence ID" value="KAL2059931.1"/>
    <property type="molecule type" value="Genomic_DNA"/>
</dbReference>
<evidence type="ECO:0000256" key="1">
    <source>
        <dbReference type="ARBA" id="ARBA00006484"/>
    </source>
</evidence>
<comment type="caution">
    <text evidence="4">The sequence shown here is derived from an EMBL/GenBank/DDBJ whole genome shotgun (WGS) entry which is preliminary data.</text>
</comment>
<evidence type="ECO:0000313" key="4">
    <source>
        <dbReference type="EMBL" id="KAL2059931.1"/>
    </source>
</evidence>
<keyword evidence="5" id="KW-1185">Reference proteome</keyword>
<dbReference type="SUPFAM" id="SSF51735">
    <property type="entry name" value="NAD(P)-binding Rossmann-fold domains"/>
    <property type="match status" value="1"/>
</dbReference>
<name>A0ABR4BRR6_9HELO</name>
<organism evidence="4 5">
    <name type="scientific">Oculimacula yallundae</name>
    <dbReference type="NCBI Taxonomy" id="86028"/>
    <lineage>
        <taxon>Eukaryota</taxon>
        <taxon>Fungi</taxon>
        <taxon>Dikarya</taxon>
        <taxon>Ascomycota</taxon>
        <taxon>Pezizomycotina</taxon>
        <taxon>Leotiomycetes</taxon>
        <taxon>Helotiales</taxon>
        <taxon>Ploettnerulaceae</taxon>
        <taxon>Oculimacula</taxon>
    </lineage>
</organism>
<dbReference type="Gene3D" id="3.40.50.720">
    <property type="entry name" value="NAD(P)-binding Rossmann-like Domain"/>
    <property type="match status" value="1"/>
</dbReference>
<sequence length="335" mass="36199">MPPVSLFSAAFPPSPKFTEKNLPSLTGKTYIITGSASGVGYELAKILYLAGGTVYIAARSEERCRGAIEKIVKEAKEGDSGGCKKGGKGKAEGGEGRLESLVVDLSDLRSVRKGVEDFLRREQRLDGLWHNAAVMTPPVGSLDKLGHDLEMGTNCLAPYLMTMLLEPILIRTAGMPGSVPNSVRVVFVVSMLTEGSVDGGAMSFDKNGTPTIITTKFMANYMQSKNGGVWLALHFAERLGKHGILSVSLHPGLMRTELQRHWNVAMKLAMSVATKGPVYGAYSELYAGFSPEITQEHNGELTNDVKEGWKSKESGGTGASKKFLEYCDREAKEFL</sequence>
<comment type="similarity">
    <text evidence="1">Belongs to the short-chain dehydrogenases/reductases (SDR) family.</text>
</comment>
<evidence type="ECO:0000313" key="5">
    <source>
        <dbReference type="Proteomes" id="UP001595075"/>
    </source>
</evidence>
<dbReference type="Proteomes" id="UP001595075">
    <property type="component" value="Unassembled WGS sequence"/>
</dbReference>
<evidence type="ECO:0000256" key="2">
    <source>
        <dbReference type="ARBA" id="ARBA00022857"/>
    </source>
</evidence>
<evidence type="ECO:0000256" key="3">
    <source>
        <dbReference type="ARBA" id="ARBA00023002"/>
    </source>
</evidence>
<dbReference type="PANTHER" id="PTHR24320:SF236">
    <property type="entry name" value="SHORT-CHAIN DEHYDROGENASE-RELATED"/>
    <property type="match status" value="1"/>
</dbReference>
<gene>
    <name evidence="4" type="ORF">VTL71DRAFT_10086</name>
</gene>
<keyword evidence="3" id="KW-0560">Oxidoreductase</keyword>
<keyword evidence="2" id="KW-0521">NADP</keyword>
<evidence type="ECO:0008006" key="6">
    <source>
        <dbReference type="Google" id="ProtNLM"/>
    </source>
</evidence>
<dbReference type="InterPro" id="IPR036291">
    <property type="entry name" value="NAD(P)-bd_dom_sf"/>
</dbReference>
<reference evidence="4 5" key="1">
    <citation type="journal article" date="2024" name="Commun. Biol.">
        <title>Comparative genomic analysis of thermophilic fungi reveals convergent evolutionary adaptations and gene losses.</title>
        <authorList>
            <person name="Steindorff A.S."/>
            <person name="Aguilar-Pontes M.V."/>
            <person name="Robinson A.J."/>
            <person name="Andreopoulos B."/>
            <person name="LaButti K."/>
            <person name="Kuo A."/>
            <person name="Mondo S."/>
            <person name="Riley R."/>
            <person name="Otillar R."/>
            <person name="Haridas S."/>
            <person name="Lipzen A."/>
            <person name="Grimwood J."/>
            <person name="Schmutz J."/>
            <person name="Clum A."/>
            <person name="Reid I.D."/>
            <person name="Moisan M.C."/>
            <person name="Butler G."/>
            <person name="Nguyen T.T.M."/>
            <person name="Dewar K."/>
            <person name="Conant G."/>
            <person name="Drula E."/>
            <person name="Henrissat B."/>
            <person name="Hansel C."/>
            <person name="Singer S."/>
            <person name="Hutchinson M.I."/>
            <person name="de Vries R.P."/>
            <person name="Natvig D.O."/>
            <person name="Powell A.J."/>
            <person name="Tsang A."/>
            <person name="Grigoriev I.V."/>
        </authorList>
    </citation>
    <scope>NUCLEOTIDE SEQUENCE [LARGE SCALE GENOMIC DNA]</scope>
    <source>
        <strain evidence="4 5">CBS 494.80</strain>
    </source>
</reference>
<accession>A0ABR4BRR6</accession>
<dbReference type="InterPro" id="IPR002347">
    <property type="entry name" value="SDR_fam"/>
</dbReference>
<dbReference type="PRINTS" id="PR00081">
    <property type="entry name" value="GDHRDH"/>
</dbReference>